<evidence type="ECO:0000256" key="10">
    <source>
        <dbReference type="ARBA" id="ARBA00068721"/>
    </source>
</evidence>
<feature type="transmembrane region" description="Helical" evidence="12">
    <location>
        <begin position="478"/>
        <end position="499"/>
    </location>
</feature>
<comment type="catalytic activity">
    <reaction evidence="8">
        <text>a 1,2-diacyl-sn-glycerol + UDP-alpha-D-glucose = a 1,2-diacyl-3-O-(beta-D-glucopyranosyl)-sn-glycerol + UDP + H(+)</text>
        <dbReference type="Rhea" id="RHEA:17285"/>
        <dbReference type="ChEBI" id="CHEBI:15378"/>
        <dbReference type="ChEBI" id="CHEBI:17815"/>
        <dbReference type="ChEBI" id="CHEBI:58223"/>
        <dbReference type="ChEBI" id="CHEBI:58885"/>
        <dbReference type="ChEBI" id="CHEBI:75799"/>
        <dbReference type="EC" id="2.4.1.336"/>
    </reaction>
</comment>
<dbReference type="OrthoDB" id="9806824at2"/>
<evidence type="ECO:0000256" key="7">
    <source>
        <dbReference type="ARBA" id="ARBA00023136"/>
    </source>
</evidence>
<dbReference type="InterPro" id="IPR029044">
    <property type="entry name" value="Nucleotide-diphossugar_trans"/>
</dbReference>
<sequence>MPIPARADFDPWMLFLGLLTFCVAVWSAYRRDTIAGDQQLGGWINLKGDMRIGGYLPRNIIELSIITALAFGVTAAVFGEVRTLLVPLGAFLLALSLRQTMGWRLTLPGMAWLSVEALAVAVSWWWLCLLINEIDLPFWNEAALYLAATIAMGIGYLGWIERIAREASLTHQHWRLPNRAPQPGEQPLRSHRRVAAHEEPFEPRVSVHLPCYAEPPQVVKQTMDCLAAQDYQNFEVIVIDNNTKDEALWRPLEAHAELLNRRLGREVFRFFHVAPLPGAKAGALNWVLDGRMDPTAEIVSVIDADYLATPDFLSRLVPFFRDKRVGYLQTPHDYREYEGNAYLTGCHWEYMPNNKVDMCGVSEYGGAFTIGTMCLLRAEGLRRVGGWAEWCLTEDSEVSVRLRAAGYRGMYLGETFGRGLIPDGFDDYKKQRFRWTAGPVQQLRRHWKLFLPEPYARPMPGWTKLLEVLRCSAPLHTLSGLVLGLIGVTAIAVAVLLGAMDPIQLAPITWPMIGLGLATGLVRNWHRYRLTGCHRIPDMIRGEIARASLTYIVLISGVAGLSNKPHAWRRTPKFGESGGFVSALSCTIPEMVLGAITFAIAAFMLWSTPVLGTGFALLVGSVYGFLSLRFFAAPYMALLALAKPVPQGEAPAEEGKLIEG</sequence>
<keyword evidence="6 12" id="KW-1133">Transmembrane helix</keyword>
<feature type="transmembrane region" description="Helical" evidence="12">
    <location>
        <begin position="615"/>
        <end position="637"/>
    </location>
</feature>
<evidence type="ECO:0000256" key="12">
    <source>
        <dbReference type="SAM" id="Phobius"/>
    </source>
</evidence>
<evidence type="ECO:0000256" key="5">
    <source>
        <dbReference type="ARBA" id="ARBA00022842"/>
    </source>
</evidence>
<comment type="subcellular location">
    <subcellularLocation>
        <location evidence="1">Membrane</location>
        <topology evidence="1">Multi-pass membrane protein</topology>
    </subcellularLocation>
</comment>
<dbReference type="PANTHER" id="PTHR43867">
    <property type="entry name" value="CELLULOSE SYNTHASE CATALYTIC SUBUNIT A [UDP-FORMING]"/>
    <property type="match status" value="1"/>
</dbReference>
<evidence type="ECO:0000256" key="8">
    <source>
        <dbReference type="ARBA" id="ARBA00053004"/>
    </source>
</evidence>
<proteinExistence type="predicted"/>
<evidence type="ECO:0000256" key="4">
    <source>
        <dbReference type="ARBA" id="ARBA00022692"/>
    </source>
</evidence>
<feature type="transmembrane region" description="Helical" evidence="12">
    <location>
        <begin position="505"/>
        <end position="523"/>
    </location>
</feature>
<feature type="transmembrane region" description="Helical" evidence="12">
    <location>
        <begin position="113"/>
        <end position="132"/>
    </location>
</feature>
<dbReference type="Pfam" id="PF13641">
    <property type="entry name" value="Glyco_tranf_2_3"/>
    <property type="match status" value="1"/>
</dbReference>
<evidence type="ECO:0000256" key="3">
    <source>
        <dbReference type="ARBA" id="ARBA00022679"/>
    </source>
</evidence>
<dbReference type="GO" id="GO:0016758">
    <property type="term" value="F:hexosyltransferase activity"/>
    <property type="evidence" value="ECO:0007669"/>
    <property type="project" value="TreeGrafter"/>
</dbReference>
<feature type="transmembrane region" description="Helical" evidence="12">
    <location>
        <begin position="60"/>
        <end position="78"/>
    </location>
</feature>
<dbReference type="PANTHER" id="PTHR43867:SF4">
    <property type="entry name" value="BETA-(1-3)-GLUCOSYL TRANSFERASE"/>
    <property type="match status" value="1"/>
</dbReference>
<keyword evidence="3" id="KW-0808">Transferase</keyword>
<keyword evidence="7 12" id="KW-0472">Membrane</keyword>
<evidence type="ECO:0000313" key="13">
    <source>
        <dbReference type="EMBL" id="GGD69503.1"/>
    </source>
</evidence>
<evidence type="ECO:0000256" key="2">
    <source>
        <dbReference type="ARBA" id="ARBA00022676"/>
    </source>
</evidence>
<evidence type="ECO:0000313" key="14">
    <source>
        <dbReference type="Proteomes" id="UP000612349"/>
    </source>
</evidence>
<accession>A0A916Z040</accession>
<reference evidence="13" key="2">
    <citation type="submission" date="2020-09" db="EMBL/GenBank/DDBJ databases">
        <authorList>
            <person name="Sun Q."/>
            <person name="Zhou Y."/>
        </authorList>
    </citation>
    <scope>NUCLEOTIDE SEQUENCE</scope>
    <source>
        <strain evidence="13">CGMCC 1.15360</strain>
    </source>
</reference>
<keyword evidence="2" id="KW-0328">Glycosyltransferase</keyword>
<protein>
    <recommendedName>
        <fullName evidence="10">Beta-monoglucosyldiacylglycerol synthase</fullName>
        <ecNumber evidence="9">2.4.1.336</ecNumber>
    </recommendedName>
    <alternativeName>
        <fullName evidence="11">UDP-glucose:1,2-diacylglycerol 3-beta-D-glucosyltransferase</fullName>
    </alternativeName>
</protein>
<name>A0A916Z040_9SPHN</name>
<evidence type="ECO:0000256" key="1">
    <source>
        <dbReference type="ARBA" id="ARBA00004141"/>
    </source>
</evidence>
<reference evidence="13" key="1">
    <citation type="journal article" date="2014" name="Int. J. Syst. Evol. Microbiol.">
        <title>Complete genome sequence of Corynebacterium casei LMG S-19264T (=DSM 44701T), isolated from a smear-ripened cheese.</title>
        <authorList>
            <consortium name="US DOE Joint Genome Institute (JGI-PGF)"/>
            <person name="Walter F."/>
            <person name="Albersmeier A."/>
            <person name="Kalinowski J."/>
            <person name="Ruckert C."/>
        </authorList>
    </citation>
    <scope>NUCLEOTIDE SEQUENCE</scope>
    <source>
        <strain evidence="13">CGMCC 1.15360</strain>
    </source>
</reference>
<dbReference type="RefSeq" id="WP_066771721.1">
    <property type="nucleotide sequence ID" value="NZ_BMIP01000003.1"/>
</dbReference>
<organism evidence="13 14">
    <name type="scientific">Croceicoccus mobilis</name>
    <dbReference type="NCBI Taxonomy" id="1703339"/>
    <lineage>
        <taxon>Bacteria</taxon>
        <taxon>Pseudomonadati</taxon>
        <taxon>Pseudomonadota</taxon>
        <taxon>Alphaproteobacteria</taxon>
        <taxon>Sphingomonadales</taxon>
        <taxon>Erythrobacteraceae</taxon>
        <taxon>Croceicoccus</taxon>
    </lineage>
</organism>
<feature type="transmembrane region" description="Helical" evidence="12">
    <location>
        <begin position="581"/>
        <end position="603"/>
    </location>
</feature>
<feature type="transmembrane region" description="Helical" evidence="12">
    <location>
        <begin position="84"/>
        <end position="101"/>
    </location>
</feature>
<dbReference type="AlphaFoldDB" id="A0A916Z040"/>
<feature type="transmembrane region" description="Helical" evidence="12">
    <location>
        <begin position="138"/>
        <end position="159"/>
    </location>
</feature>
<dbReference type="EC" id="2.4.1.336" evidence="9"/>
<feature type="transmembrane region" description="Helical" evidence="12">
    <location>
        <begin position="12"/>
        <end position="29"/>
    </location>
</feature>
<keyword evidence="14" id="KW-1185">Reference proteome</keyword>
<dbReference type="FunFam" id="3.90.550.10:FF:000164">
    <property type="entry name" value="Beta-(1-3)-glucosyl transferase"/>
    <property type="match status" value="1"/>
</dbReference>
<evidence type="ECO:0000256" key="6">
    <source>
        <dbReference type="ARBA" id="ARBA00022989"/>
    </source>
</evidence>
<keyword evidence="4 12" id="KW-0812">Transmembrane</keyword>
<gene>
    <name evidence="13" type="ORF">GCM10010990_18770</name>
</gene>
<dbReference type="Gene3D" id="3.90.550.10">
    <property type="entry name" value="Spore Coat Polysaccharide Biosynthesis Protein SpsA, Chain A"/>
    <property type="match status" value="1"/>
</dbReference>
<dbReference type="GO" id="GO:0005886">
    <property type="term" value="C:plasma membrane"/>
    <property type="evidence" value="ECO:0007669"/>
    <property type="project" value="TreeGrafter"/>
</dbReference>
<dbReference type="SUPFAM" id="SSF53448">
    <property type="entry name" value="Nucleotide-diphospho-sugar transferases"/>
    <property type="match status" value="1"/>
</dbReference>
<evidence type="ECO:0000256" key="11">
    <source>
        <dbReference type="ARBA" id="ARBA00078564"/>
    </source>
</evidence>
<dbReference type="InterPro" id="IPR050321">
    <property type="entry name" value="Glycosyltr_2/OpgH_subfam"/>
</dbReference>
<keyword evidence="5" id="KW-0460">Magnesium</keyword>
<dbReference type="Proteomes" id="UP000612349">
    <property type="component" value="Unassembled WGS sequence"/>
</dbReference>
<evidence type="ECO:0000256" key="9">
    <source>
        <dbReference type="ARBA" id="ARBA00066964"/>
    </source>
</evidence>
<dbReference type="EMBL" id="BMIP01000003">
    <property type="protein sequence ID" value="GGD69503.1"/>
    <property type="molecule type" value="Genomic_DNA"/>
</dbReference>
<comment type="caution">
    <text evidence="13">The sequence shown here is derived from an EMBL/GenBank/DDBJ whole genome shotgun (WGS) entry which is preliminary data.</text>
</comment>